<feature type="transmembrane region" description="Helical" evidence="9">
    <location>
        <begin position="18"/>
        <end position="34"/>
    </location>
</feature>
<keyword evidence="9" id="KW-0812">Transmembrane</keyword>
<dbReference type="PANTHER" id="PTHR24421">
    <property type="entry name" value="NITRATE/NITRITE SENSOR PROTEIN NARX-RELATED"/>
    <property type="match status" value="1"/>
</dbReference>
<dbReference type="Gene3D" id="3.30.565.10">
    <property type="entry name" value="Histidine kinase-like ATPase, C-terminal domain"/>
    <property type="match status" value="1"/>
</dbReference>
<dbReference type="SUPFAM" id="SSF55874">
    <property type="entry name" value="ATPase domain of HSP90 chaperone/DNA topoisomerase II/histidine kinase"/>
    <property type="match status" value="1"/>
</dbReference>
<dbReference type="InterPro" id="IPR003594">
    <property type="entry name" value="HATPase_dom"/>
</dbReference>
<feature type="transmembrane region" description="Helical" evidence="9">
    <location>
        <begin position="354"/>
        <end position="372"/>
    </location>
</feature>
<keyword evidence="5" id="KW-0547">Nucleotide-binding</keyword>
<keyword evidence="3" id="KW-0597">Phosphoprotein</keyword>
<evidence type="ECO:0000256" key="9">
    <source>
        <dbReference type="SAM" id="Phobius"/>
    </source>
</evidence>
<feature type="transmembrane region" description="Helical" evidence="9">
    <location>
        <begin position="109"/>
        <end position="127"/>
    </location>
</feature>
<keyword evidence="6" id="KW-0418">Kinase</keyword>
<keyword evidence="7" id="KW-0067">ATP-binding</keyword>
<dbReference type="Pfam" id="PF02518">
    <property type="entry name" value="HATPase_c"/>
    <property type="match status" value="1"/>
</dbReference>
<proteinExistence type="predicted"/>
<organism evidence="13 14">
    <name type="scientific">Planosporangium thailandense</name>
    <dbReference type="NCBI Taxonomy" id="765197"/>
    <lineage>
        <taxon>Bacteria</taxon>
        <taxon>Bacillati</taxon>
        <taxon>Actinomycetota</taxon>
        <taxon>Actinomycetes</taxon>
        <taxon>Micromonosporales</taxon>
        <taxon>Micromonosporaceae</taxon>
        <taxon>Planosporangium</taxon>
    </lineage>
</organism>
<feature type="domain" description="Signal transduction histidine kinase subgroup 3 dimerisation and phosphoacceptor" evidence="11">
    <location>
        <begin position="480"/>
        <end position="534"/>
    </location>
</feature>
<dbReference type="Pfam" id="PF07730">
    <property type="entry name" value="HisKA_3"/>
    <property type="match status" value="1"/>
</dbReference>
<dbReference type="EMBL" id="JAATVY010000017">
    <property type="protein sequence ID" value="NJC72320.1"/>
    <property type="molecule type" value="Genomic_DNA"/>
</dbReference>
<feature type="transmembrane region" description="Helical" evidence="9">
    <location>
        <begin position="139"/>
        <end position="158"/>
    </location>
</feature>
<evidence type="ECO:0000313" key="14">
    <source>
        <dbReference type="Proteomes" id="UP000722989"/>
    </source>
</evidence>
<comment type="caution">
    <text evidence="13">The sequence shown here is derived from an EMBL/GenBank/DDBJ whole genome shotgun (WGS) entry which is preliminary data.</text>
</comment>
<comment type="catalytic activity">
    <reaction evidence="1">
        <text>ATP + protein L-histidine = ADP + protein N-phospho-L-histidine.</text>
        <dbReference type="EC" id="2.7.13.3"/>
    </reaction>
</comment>
<feature type="domain" description="DUF7134" evidence="12">
    <location>
        <begin position="13"/>
        <end position="157"/>
    </location>
</feature>
<evidence type="ECO:0000256" key="6">
    <source>
        <dbReference type="ARBA" id="ARBA00022777"/>
    </source>
</evidence>
<feature type="transmembrane region" description="Helical" evidence="9">
    <location>
        <begin position="40"/>
        <end position="57"/>
    </location>
</feature>
<dbReference type="Proteomes" id="UP000722989">
    <property type="component" value="Unassembled WGS sequence"/>
</dbReference>
<feature type="domain" description="Histidine kinase/HSP90-like ATPase" evidence="10">
    <location>
        <begin position="588"/>
        <end position="675"/>
    </location>
</feature>
<evidence type="ECO:0000256" key="1">
    <source>
        <dbReference type="ARBA" id="ARBA00000085"/>
    </source>
</evidence>
<gene>
    <name evidence="13" type="ORF">HC031_21750</name>
</gene>
<dbReference type="EC" id="2.7.13.3" evidence="2"/>
<dbReference type="PANTHER" id="PTHR24421:SF10">
    <property type="entry name" value="NITRATE_NITRITE SENSOR PROTEIN NARQ"/>
    <property type="match status" value="1"/>
</dbReference>
<evidence type="ECO:0000256" key="7">
    <source>
        <dbReference type="ARBA" id="ARBA00022840"/>
    </source>
</evidence>
<sequence>MEVLPRSSGWRSAAGRDLLLAVALAVAMAAVAAVAGPASAGARVGAVVAAGGLLALAQRRRRPLTAMTAVAVVVVVEVVASPQGNTAPAFLAIMVGAYSLGAYATAWSLVAGLAVATAGVATAQYLGPAQGYSHASADSFLVGLLVLAPAVVGGVMGARKRLALTLEEGTRRLRAARQERIEAAVARERQRISADLEAVLLGGLNEARAHASVADLADVRALERIARDLLTRMRQLVGELRAPHPDDRAPAQPVAELRAQVQAALAAAEVAEDSATEESAATGAGTGARAVGRWTLVGAAWWDTVLAATAGLMLVELVITRVTGAHPDVAHRLANAILAAGIAAPLGWARRRPLGSATTSLAFALAYMAVAAPADPLAGVPPCGVLVVSPFMIGAACATRRAVAGLALCVAGCVALVAADSGATVAASALPGSVAVIVGCWAAGRALRAGTAAVAAHARAAIAVDEQHRTDTRAALDAQRARLARDLHDAAGHVMTVIVLQAAAARRVWDTDPTLAAEHAAALRSTVAEALDELGPLVLSVALADAHAPIALAGLPTLASRARSCGLRVELNLDPGPTPLPPQVGAAAYRIVQEALTNAARHAPGALVRVDVTRTGKQLAVEVRNHAATRSVTVATRAGHGLRGMAERSEACGGSLVAGPQPDGGFGVHARLPLEAPA</sequence>
<dbReference type="Gene3D" id="1.20.5.1930">
    <property type="match status" value="1"/>
</dbReference>
<evidence type="ECO:0000256" key="5">
    <source>
        <dbReference type="ARBA" id="ARBA00022741"/>
    </source>
</evidence>
<dbReference type="InterPro" id="IPR055558">
    <property type="entry name" value="DUF7134"/>
</dbReference>
<evidence type="ECO:0000313" key="13">
    <source>
        <dbReference type="EMBL" id="NJC72320.1"/>
    </source>
</evidence>
<evidence type="ECO:0000259" key="12">
    <source>
        <dbReference type="Pfam" id="PF23539"/>
    </source>
</evidence>
<keyword evidence="8" id="KW-0902">Two-component regulatory system</keyword>
<protein>
    <recommendedName>
        <fullName evidence="2">histidine kinase</fullName>
        <ecNumber evidence="2">2.7.13.3</ecNumber>
    </recommendedName>
</protein>
<dbReference type="InterPro" id="IPR036890">
    <property type="entry name" value="HATPase_C_sf"/>
</dbReference>
<keyword evidence="9" id="KW-1133">Transmembrane helix</keyword>
<dbReference type="RefSeq" id="WP_167927229.1">
    <property type="nucleotide sequence ID" value="NZ_JAATVY010000017.1"/>
</dbReference>
<evidence type="ECO:0000256" key="8">
    <source>
        <dbReference type="ARBA" id="ARBA00023012"/>
    </source>
</evidence>
<keyword evidence="4" id="KW-0808">Transferase</keyword>
<dbReference type="InterPro" id="IPR050482">
    <property type="entry name" value="Sensor_HK_TwoCompSys"/>
</dbReference>
<dbReference type="CDD" id="cd16917">
    <property type="entry name" value="HATPase_UhpB-NarQ-NarX-like"/>
    <property type="match status" value="1"/>
</dbReference>
<evidence type="ECO:0000256" key="2">
    <source>
        <dbReference type="ARBA" id="ARBA00012438"/>
    </source>
</evidence>
<dbReference type="InterPro" id="IPR011712">
    <property type="entry name" value="Sig_transdc_His_kin_sub3_dim/P"/>
</dbReference>
<feature type="transmembrane region" description="Helical" evidence="9">
    <location>
        <begin position="378"/>
        <end position="395"/>
    </location>
</feature>
<feature type="transmembrane region" description="Helical" evidence="9">
    <location>
        <begin position="402"/>
        <end position="419"/>
    </location>
</feature>
<name>A0ABX0Y4I7_9ACTN</name>
<evidence type="ECO:0000259" key="11">
    <source>
        <dbReference type="Pfam" id="PF07730"/>
    </source>
</evidence>
<reference evidence="13 14" key="1">
    <citation type="submission" date="2020-03" db="EMBL/GenBank/DDBJ databases">
        <title>WGS of the type strain of Planosporangium spp.</title>
        <authorList>
            <person name="Thawai C."/>
        </authorList>
    </citation>
    <scope>NUCLEOTIDE SEQUENCE [LARGE SCALE GENOMIC DNA]</scope>
    <source>
        <strain evidence="13 14">TBRC 5610</strain>
    </source>
</reference>
<accession>A0ABX0Y4I7</accession>
<evidence type="ECO:0000256" key="3">
    <source>
        <dbReference type="ARBA" id="ARBA00022553"/>
    </source>
</evidence>
<evidence type="ECO:0000256" key="4">
    <source>
        <dbReference type="ARBA" id="ARBA00022679"/>
    </source>
</evidence>
<keyword evidence="14" id="KW-1185">Reference proteome</keyword>
<keyword evidence="9" id="KW-0472">Membrane</keyword>
<dbReference type="Pfam" id="PF23539">
    <property type="entry name" value="DUF7134"/>
    <property type="match status" value="1"/>
</dbReference>
<evidence type="ECO:0000259" key="10">
    <source>
        <dbReference type="Pfam" id="PF02518"/>
    </source>
</evidence>